<dbReference type="InterPro" id="IPR012459">
    <property type="entry name" value="Rrp15"/>
</dbReference>
<dbReference type="PANTHER" id="PTHR13245">
    <property type="entry name" value="RRP15-LIKE PROTEIN"/>
    <property type="match status" value="1"/>
</dbReference>
<name>A0A673TI51_SURSU</name>
<evidence type="ECO:0000313" key="4">
    <source>
        <dbReference type="Ensembl" id="ENSSSUP00005009190.1"/>
    </source>
</evidence>
<dbReference type="GO" id="GO:0030687">
    <property type="term" value="C:preribosome, large subunit precursor"/>
    <property type="evidence" value="ECO:0007669"/>
    <property type="project" value="TreeGrafter"/>
</dbReference>
<comment type="similarity">
    <text evidence="1">Belongs to the RRP15 family.</text>
</comment>
<dbReference type="GeneID" id="115288379"/>
<proteinExistence type="inferred from homology"/>
<feature type="region of interest" description="Disordered" evidence="3">
    <location>
        <begin position="223"/>
        <end position="287"/>
    </location>
</feature>
<feature type="compositionally biased region" description="Acidic residues" evidence="3">
    <location>
        <begin position="64"/>
        <end position="77"/>
    </location>
</feature>
<dbReference type="Pfam" id="PF07890">
    <property type="entry name" value="Rrp15p"/>
    <property type="match status" value="1"/>
</dbReference>
<dbReference type="OrthoDB" id="20949at2759"/>
<feature type="compositionally biased region" description="Polar residues" evidence="3">
    <location>
        <begin position="47"/>
        <end position="56"/>
    </location>
</feature>
<dbReference type="CTD" id="51018"/>
<feature type="compositionally biased region" description="Basic and acidic residues" evidence="3">
    <location>
        <begin position="119"/>
        <end position="129"/>
    </location>
</feature>
<reference evidence="4" key="2">
    <citation type="submission" date="2025-08" db="UniProtKB">
        <authorList>
            <consortium name="Ensembl"/>
        </authorList>
    </citation>
    <scope>IDENTIFICATION</scope>
</reference>
<dbReference type="Ensembl" id="ENSSSUT00005010557.1">
    <property type="protein sequence ID" value="ENSSSUP00005009190.1"/>
    <property type="gene ID" value="ENSSSUG00005005946.1"/>
</dbReference>
<organism evidence="4 5">
    <name type="scientific">Suricata suricatta</name>
    <name type="common">Meerkat</name>
    <dbReference type="NCBI Taxonomy" id="37032"/>
    <lineage>
        <taxon>Eukaryota</taxon>
        <taxon>Metazoa</taxon>
        <taxon>Chordata</taxon>
        <taxon>Craniata</taxon>
        <taxon>Vertebrata</taxon>
        <taxon>Euteleostomi</taxon>
        <taxon>Mammalia</taxon>
        <taxon>Eutheria</taxon>
        <taxon>Laurasiatheria</taxon>
        <taxon>Carnivora</taxon>
        <taxon>Feliformia</taxon>
        <taxon>Herpestidae</taxon>
        <taxon>Suricata</taxon>
    </lineage>
</organism>
<gene>
    <name evidence="4" type="primary">RRP15</name>
</gene>
<evidence type="ECO:0000256" key="1">
    <source>
        <dbReference type="ARBA" id="ARBA00007462"/>
    </source>
</evidence>
<dbReference type="GO" id="GO:0000470">
    <property type="term" value="P:maturation of LSU-rRNA"/>
    <property type="evidence" value="ECO:0007669"/>
    <property type="project" value="TreeGrafter"/>
</dbReference>
<evidence type="ECO:0000313" key="5">
    <source>
        <dbReference type="Proteomes" id="UP000472268"/>
    </source>
</evidence>
<dbReference type="AlphaFoldDB" id="A0A673TI51"/>
<protein>
    <recommendedName>
        <fullName evidence="2">RRP15-like protein</fullName>
    </recommendedName>
</protein>
<reference evidence="4 5" key="1">
    <citation type="submission" date="2019-05" db="EMBL/GenBank/DDBJ databases">
        <title>A Chromosome-scale Meerkat (S. suricatta) Genome Assembly.</title>
        <authorList>
            <person name="Dudchenko O."/>
            <person name="Lieberman Aiden E."/>
            <person name="Tung J."/>
            <person name="Barreiro L.B."/>
            <person name="Clutton-Brock T.H."/>
        </authorList>
    </citation>
    <scope>NUCLEOTIDE SEQUENCE [LARGE SCALE GENOMIC DNA]</scope>
</reference>
<dbReference type="RefSeq" id="XP_029791516.1">
    <property type="nucleotide sequence ID" value="XM_029935656.1"/>
</dbReference>
<evidence type="ECO:0000256" key="2">
    <source>
        <dbReference type="ARBA" id="ARBA00017475"/>
    </source>
</evidence>
<sequence>MAATVVDSRVSAGKKLKNSLKKKKKMQRVARAVAPELEEEGKDATDSGDSVRSCGSENDHFPSDDEAVEADNEDEVEPCGGENGDAAEARAGPNAGWADAMAKILNKKTPRSKPTILVKNRELEKEKERLKQERLEKRKQLDKKREWEMMCRVKPDVVKDKETERNLQRIATRGVVQLFNAVQKHQKNVDEKVKEAGSSIRKRAKLISTVSKKDFISVLRGMDASTSEKSLTGKNPKAKQTEGRSEEGPGWTILRDDFMMGASMKDWDKESDGADGSGPGSASDSDT</sequence>
<dbReference type="GO" id="GO:0000460">
    <property type="term" value="P:maturation of 5.8S rRNA"/>
    <property type="evidence" value="ECO:0007669"/>
    <property type="project" value="TreeGrafter"/>
</dbReference>
<reference evidence="4" key="3">
    <citation type="submission" date="2025-09" db="UniProtKB">
        <authorList>
            <consortium name="Ensembl"/>
        </authorList>
    </citation>
    <scope>IDENTIFICATION</scope>
</reference>
<evidence type="ECO:0000256" key="3">
    <source>
        <dbReference type="SAM" id="MobiDB-lite"/>
    </source>
</evidence>
<dbReference type="OMA" id="FVKQRFY"/>
<feature type="compositionally biased region" description="Polar residues" evidence="3">
    <location>
        <begin position="224"/>
        <end position="233"/>
    </location>
</feature>
<dbReference type="PANTHER" id="PTHR13245:SF14">
    <property type="entry name" value="RRP15-LIKE PROTEIN"/>
    <property type="match status" value="1"/>
</dbReference>
<keyword evidence="5" id="KW-1185">Reference proteome</keyword>
<feature type="compositionally biased region" description="Basic residues" evidence="3">
    <location>
        <begin position="12"/>
        <end position="28"/>
    </location>
</feature>
<dbReference type="Proteomes" id="UP000472268">
    <property type="component" value="Chromosome 3"/>
</dbReference>
<feature type="region of interest" description="Disordered" evidence="3">
    <location>
        <begin position="1"/>
        <end position="129"/>
    </location>
</feature>
<accession>A0A673TI51</accession>